<feature type="transmembrane region" description="Helical" evidence="3">
    <location>
        <begin position="882"/>
        <end position="902"/>
    </location>
</feature>
<name>A0A2N9EMH7_FAGSY</name>
<evidence type="ECO:0000256" key="3">
    <source>
        <dbReference type="SAM" id="Phobius"/>
    </source>
</evidence>
<feature type="region of interest" description="Disordered" evidence="2">
    <location>
        <begin position="1021"/>
        <end position="1042"/>
    </location>
</feature>
<sequence length="1042" mass="116080">MAPGSRGVGAVFVHFSDEDSGQTGDAIGEPRVPRRSRSRYLSNAPGLADQLVASRKDSAREGGCPGGKNAFYSQRVFSQILSQFARIFDLAPDVGFRRSWYRRKACAAYFCKVPDLRKSELGLPRINSWRSESSLSCMNVSSFQRARARGSTCCESGRLCAQAWQRRWENSGTFSKTLFRRPVFTRMVDVAPDVGFRRSWYRRKAYATYFPKLEVEEKERRMAERAEEERIAEIGRRIDMKKKEKAAREEALSSLEGLPSSLHVEDMGDVDKLLKDISLTLKNNSAIEQLKELLKQFAGVFLLDTGLVDHFKHSEVPYSQSLSTCLQAKATELKAIDQKVKSLEAELQSLKLKRSQKCLELQSVHIEDDALAPTILKESGESISNPKFDEWMKIDLLLRSWITGTLSEEALGIVVGMTTAHEIWTSLEAAYLQATKECEIQLKRQLQMPKKVGISLVDYLMQFSPHDNRSGAQSKDGNFQANPNQQHQKPPTRCQICDQYGHAASKCWYRYDYSHDPNNQLSQALVSTTLLDTQDHDLNWYTNTGATSHMTYDKGTPEQNGIAERKHRHNVEIGLTMLFHAQLPKNLWVDAFMTAHQSSSSPSNPQVHATTSLLGSSVLAICPVLPAAVLFATPDVLTSTPLVESLPPIAALTSHPIIDPLTPHPEQDDVAAPTAVPATSQSVPTDAETPHVPLPLQLVSPAPTSSTSSQVHLALIDGSQDLPLVQPPPAPPISITNIHPMLTRKKARDQQSLVAMKDTDPTEPKTVKSTLQCPHCNKPCLLSRLVSRLSSEFSMKDLGPLHYFLGIEVLPFSGGLFLSQQKYAHDLLARFSMTGCNPIGTPLAQKYNLRRVDPILMDATNYRSICLSLSGCQMHFKDIYKALWIMGFGYCIYLGANCISWASKKQATVSRFSVEAEYRSMSTTTAEFTWLLYLLHDIGIHLPTPPILFCYNTSALHPTVNLVFHARTKHIELDVHFVREKVATGALVTQFVPTHLQIADILTKALSKDSFHGLRSKLGVMPSPTSSLRGSDKVKHQELAKT</sequence>
<evidence type="ECO:0000256" key="2">
    <source>
        <dbReference type="SAM" id="MobiDB-lite"/>
    </source>
</evidence>
<keyword evidence="3" id="KW-0812">Transmembrane</keyword>
<gene>
    <name evidence="5" type="ORF">FSB_LOCUS3914</name>
</gene>
<feature type="region of interest" description="Disordered" evidence="2">
    <location>
        <begin position="662"/>
        <end position="705"/>
    </location>
</feature>
<evidence type="ECO:0000259" key="4">
    <source>
        <dbReference type="Pfam" id="PF07727"/>
    </source>
</evidence>
<feature type="region of interest" description="Disordered" evidence="2">
    <location>
        <begin position="467"/>
        <end position="492"/>
    </location>
</feature>
<keyword evidence="3" id="KW-1133">Transmembrane helix</keyword>
<proteinExistence type="predicted"/>
<accession>A0A2N9EMH7</accession>
<keyword evidence="1" id="KW-0175">Coiled coil</keyword>
<evidence type="ECO:0000256" key="1">
    <source>
        <dbReference type="SAM" id="Coils"/>
    </source>
</evidence>
<reference evidence="5" key="1">
    <citation type="submission" date="2018-02" db="EMBL/GenBank/DDBJ databases">
        <authorList>
            <person name="Cohen D.B."/>
            <person name="Kent A.D."/>
        </authorList>
    </citation>
    <scope>NUCLEOTIDE SEQUENCE</scope>
</reference>
<organism evidence="5">
    <name type="scientific">Fagus sylvatica</name>
    <name type="common">Beechnut</name>
    <dbReference type="NCBI Taxonomy" id="28930"/>
    <lineage>
        <taxon>Eukaryota</taxon>
        <taxon>Viridiplantae</taxon>
        <taxon>Streptophyta</taxon>
        <taxon>Embryophyta</taxon>
        <taxon>Tracheophyta</taxon>
        <taxon>Spermatophyta</taxon>
        <taxon>Magnoliopsida</taxon>
        <taxon>eudicotyledons</taxon>
        <taxon>Gunneridae</taxon>
        <taxon>Pentapetalae</taxon>
        <taxon>rosids</taxon>
        <taxon>fabids</taxon>
        <taxon>Fagales</taxon>
        <taxon>Fagaceae</taxon>
        <taxon>Fagus</taxon>
    </lineage>
</organism>
<feature type="compositionally biased region" description="Basic and acidic residues" evidence="2">
    <location>
        <begin position="1030"/>
        <end position="1042"/>
    </location>
</feature>
<feature type="coiled-coil region" evidence="1">
    <location>
        <begin position="326"/>
        <end position="360"/>
    </location>
</feature>
<dbReference type="Pfam" id="PF07727">
    <property type="entry name" value="RVT_2"/>
    <property type="match status" value="1"/>
</dbReference>
<evidence type="ECO:0000313" key="5">
    <source>
        <dbReference type="EMBL" id="SPC76032.1"/>
    </source>
</evidence>
<dbReference type="SUPFAM" id="SSF53098">
    <property type="entry name" value="Ribonuclease H-like"/>
    <property type="match status" value="1"/>
</dbReference>
<protein>
    <recommendedName>
        <fullName evidence="4">Reverse transcriptase Ty1/copia-type domain-containing protein</fullName>
    </recommendedName>
</protein>
<dbReference type="InterPro" id="IPR013103">
    <property type="entry name" value="RVT_2"/>
</dbReference>
<feature type="region of interest" description="Disordered" evidence="2">
    <location>
        <begin position="19"/>
        <end position="39"/>
    </location>
</feature>
<dbReference type="EMBL" id="OIVN01000195">
    <property type="protein sequence ID" value="SPC76032.1"/>
    <property type="molecule type" value="Genomic_DNA"/>
</dbReference>
<keyword evidence="3" id="KW-0472">Membrane</keyword>
<dbReference type="CDD" id="cd09272">
    <property type="entry name" value="RNase_HI_RT_Ty1"/>
    <property type="match status" value="1"/>
</dbReference>
<dbReference type="InterPro" id="IPR012337">
    <property type="entry name" value="RNaseH-like_sf"/>
</dbReference>
<feature type="compositionally biased region" description="Polar residues" evidence="2">
    <location>
        <begin position="470"/>
        <end position="489"/>
    </location>
</feature>
<dbReference type="PANTHER" id="PTHR11439:SF470">
    <property type="entry name" value="CYSTEINE-RICH RLK (RECEPTOR-LIKE PROTEIN KINASE) 8"/>
    <property type="match status" value="1"/>
</dbReference>
<dbReference type="AlphaFoldDB" id="A0A2N9EMH7"/>
<dbReference type="PANTHER" id="PTHR11439">
    <property type="entry name" value="GAG-POL-RELATED RETROTRANSPOSON"/>
    <property type="match status" value="1"/>
</dbReference>
<feature type="domain" description="Reverse transcriptase Ty1/copia-type" evidence="4">
    <location>
        <begin position="786"/>
        <end position="843"/>
    </location>
</feature>